<accession>A0A437AMB2</accession>
<dbReference type="Proteomes" id="UP000282876">
    <property type="component" value="Unassembled WGS sequence"/>
</dbReference>
<dbReference type="VEuPathDB" id="MicrosporidiaDB:TUBRATIS_12720"/>
<keyword evidence="2" id="KW-1185">Reference proteome</keyword>
<dbReference type="AlphaFoldDB" id="A0A437AMB2"/>
<sequence length="119" mass="14549">MKLNKETLKKYIQFIKSKTVRKKGCIPGHLFLSIKEHFCELSDSFYNIKNLYRVNKQKYVNIRTYTPLNLYKEDFPFLLAPFICFKNESKEVQEFYEKKAKARNEIFKDFKLKKQRKKY</sequence>
<evidence type="ECO:0000313" key="1">
    <source>
        <dbReference type="EMBL" id="RVD92238.1"/>
    </source>
</evidence>
<organism evidence="1 2">
    <name type="scientific">Tubulinosema ratisbonensis</name>
    <dbReference type="NCBI Taxonomy" id="291195"/>
    <lineage>
        <taxon>Eukaryota</taxon>
        <taxon>Fungi</taxon>
        <taxon>Fungi incertae sedis</taxon>
        <taxon>Microsporidia</taxon>
        <taxon>Tubulinosematoidea</taxon>
        <taxon>Tubulinosematidae</taxon>
        <taxon>Tubulinosema</taxon>
    </lineage>
</organism>
<proteinExistence type="predicted"/>
<protein>
    <submittedName>
        <fullName evidence="1">Uncharacterized protein</fullName>
    </submittedName>
</protein>
<dbReference type="EMBL" id="RCSS01000268">
    <property type="protein sequence ID" value="RVD92238.1"/>
    <property type="molecule type" value="Genomic_DNA"/>
</dbReference>
<comment type="caution">
    <text evidence="1">The sequence shown here is derived from an EMBL/GenBank/DDBJ whole genome shotgun (WGS) entry which is preliminary data.</text>
</comment>
<name>A0A437AMB2_9MICR</name>
<evidence type="ECO:0000313" key="2">
    <source>
        <dbReference type="Proteomes" id="UP000282876"/>
    </source>
</evidence>
<reference evidence="1 2" key="1">
    <citation type="submission" date="2018-10" db="EMBL/GenBank/DDBJ databases">
        <title>Draft genome sequence of the microsporidian Tubulinosema ratisbonensis.</title>
        <authorList>
            <person name="Polonais V."/>
            <person name="Peyretaillade E."/>
            <person name="Niehus S."/>
            <person name="Wawrzyniak I."/>
            <person name="Franchet A."/>
            <person name="Gaspin C."/>
            <person name="Reichstadt M."/>
            <person name="Belser C."/>
            <person name="Labadie K."/>
            <person name="Delbac F."/>
            <person name="Ferrandon D."/>
        </authorList>
    </citation>
    <scope>NUCLEOTIDE SEQUENCE [LARGE SCALE GENOMIC DNA]</scope>
    <source>
        <strain evidence="1 2">Franzen</strain>
    </source>
</reference>
<gene>
    <name evidence="1" type="ORF">TUBRATIS_12720</name>
</gene>